<proteinExistence type="predicted"/>
<name>A0A8S0UGR0_OLEEU</name>
<organism evidence="2 3">
    <name type="scientific">Olea europaea subsp. europaea</name>
    <dbReference type="NCBI Taxonomy" id="158383"/>
    <lineage>
        <taxon>Eukaryota</taxon>
        <taxon>Viridiplantae</taxon>
        <taxon>Streptophyta</taxon>
        <taxon>Embryophyta</taxon>
        <taxon>Tracheophyta</taxon>
        <taxon>Spermatophyta</taxon>
        <taxon>Magnoliopsida</taxon>
        <taxon>eudicotyledons</taxon>
        <taxon>Gunneridae</taxon>
        <taxon>Pentapetalae</taxon>
        <taxon>asterids</taxon>
        <taxon>lamiids</taxon>
        <taxon>Lamiales</taxon>
        <taxon>Oleaceae</taxon>
        <taxon>Oleeae</taxon>
        <taxon>Olea</taxon>
    </lineage>
</organism>
<gene>
    <name evidence="2" type="ORF">OLEA9_A068013</name>
</gene>
<accession>A0A8S0UGR0</accession>
<dbReference type="AlphaFoldDB" id="A0A8S0UGR0"/>
<keyword evidence="1" id="KW-0812">Transmembrane</keyword>
<comment type="caution">
    <text evidence="2">The sequence shown here is derived from an EMBL/GenBank/DDBJ whole genome shotgun (WGS) entry which is preliminary data.</text>
</comment>
<protein>
    <submittedName>
        <fullName evidence="2">Uncharacterized protein</fullName>
    </submittedName>
</protein>
<keyword evidence="1" id="KW-1133">Transmembrane helix</keyword>
<dbReference type="EMBL" id="CACTIH010007496">
    <property type="protein sequence ID" value="CAA3014597.1"/>
    <property type="molecule type" value="Genomic_DNA"/>
</dbReference>
<evidence type="ECO:0000313" key="3">
    <source>
        <dbReference type="Proteomes" id="UP000594638"/>
    </source>
</evidence>
<sequence>MDVLVYCVLDNFEIYVHSSIVGERGGRDEDGGSGGDRILRWFLSGIEYGDGDGDDDNDGGVIINVTRSSVNDDIIGGVTINLQVVTTAITIALILNVMTSDSQ</sequence>
<evidence type="ECO:0000256" key="1">
    <source>
        <dbReference type="SAM" id="Phobius"/>
    </source>
</evidence>
<feature type="transmembrane region" description="Helical" evidence="1">
    <location>
        <begin position="74"/>
        <end position="98"/>
    </location>
</feature>
<dbReference type="Gramene" id="OE9A068013T1">
    <property type="protein sequence ID" value="OE9A068013C1"/>
    <property type="gene ID" value="OE9A068013"/>
</dbReference>
<keyword evidence="1" id="KW-0472">Membrane</keyword>
<reference evidence="2 3" key="1">
    <citation type="submission" date="2019-12" db="EMBL/GenBank/DDBJ databases">
        <authorList>
            <person name="Alioto T."/>
            <person name="Alioto T."/>
            <person name="Gomez Garrido J."/>
        </authorList>
    </citation>
    <scope>NUCLEOTIDE SEQUENCE [LARGE SCALE GENOMIC DNA]</scope>
</reference>
<keyword evidence="3" id="KW-1185">Reference proteome</keyword>
<dbReference type="Proteomes" id="UP000594638">
    <property type="component" value="Unassembled WGS sequence"/>
</dbReference>
<evidence type="ECO:0000313" key="2">
    <source>
        <dbReference type="EMBL" id="CAA3014597.1"/>
    </source>
</evidence>